<keyword evidence="1 2" id="KW-0732">Signal</keyword>
<dbReference type="Pfam" id="PF02608">
    <property type="entry name" value="Bmp"/>
    <property type="match status" value="1"/>
</dbReference>
<evidence type="ECO:0000313" key="5">
    <source>
        <dbReference type="Proteomes" id="UP000321049"/>
    </source>
</evidence>
<feature type="chain" id="PRO_5021728609" evidence="2">
    <location>
        <begin position="29"/>
        <end position="383"/>
    </location>
</feature>
<protein>
    <submittedName>
        <fullName evidence="4">BMP family ABC transporter substrate-binding protein</fullName>
    </submittedName>
</protein>
<dbReference type="CDD" id="cd19963">
    <property type="entry name" value="PBP1_BMP-like"/>
    <property type="match status" value="1"/>
</dbReference>
<reference evidence="4 5" key="1">
    <citation type="submission" date="2019-07" db="EMBL/GenBank/DDBJ databases">
        <title>Whole genome shotgun sequence of Cellulomonas terrae NBRC 100819.</title>
        <authorList>
            <person name="Hosoyama A."/>
            <person name="Uohara A."/>
            <person name="Ohji S."/>
            <person name="Ichikawa N."/>
        </authorList>
    </citation>
    <scope>NUCLEOTIDE SEQUENCE [LARGE SCALE GENOMIC DNA]</scope>
    <source>
        <strain evidence="4 5">NBRC 100819</strain>
    </source>
</reference>
<feature type="signal peptide" evidence="2">
    <location>
        <begin position="1"/>
        <end position="28"/>
    </location>
</feature>
<evidence type="ECO:0000313" key="4">
    <source>
        <dbReference type="EMBL" id="GEL96540.1"/>
    </source>
</evidence>
<sequence length="383" mass="39214">MRISRTARVCLVAAVVAVLAACSPAVSAPEGDGSAPAGDSAPGAGATTVGVIAVGPKDDFGYNQAVFQGVEALREQFPDLDVLEAYNIPEDDTAATTMESMVAQGATIIFATSYGHLDAAKQVAEAHPEVVVVHQGGLLDPVPANMGTYFGSVFEPVYLAGIAAGAATQTGKLGYVYAIPIPQTLANINAFTLGAQSVRPDVDVTAVSTTSWCDPATQADRVASLLSSGVDVMTQHQDCTKTIIEATEAAGAFTVGYHADASSLAPEGWLTGSEWDWGPLYTDIVQTAIDGDFTGSEYNANYRANMASGANPFVASAFGSSVTEETKALIAAAAADLEAGGSPFAGPVTAQDGTVTVPEGETPPIETIEQMDYFVQGVTGTVS</sequence>
<name>A0A511JEW2_9CELL</name>
<evidence type="ECO:0000256" key="1">
    <source>
        <dbReference type="ARBA" id="ARBA00022729"/>
    </source>
</evidence>
<accession>A0A511JEW2</accession>
<keyword evidence="5" id="KW-1185">Reference proteome</keyword>
<organism evidence="4 5">
    <name type="scientific">Cellulomonas terrae</name>
    <dbReference type="NCBI Taxonomy" id="311234"/>
    <lineage>
        <taxon>Bacteria</taxon>
        <taxon>Bacillati</taxon>
        <taxon>Actinomycetota</taxon>
        <taxon>Actinomycetes</taxon>
        <taxon>Micrococcales</taxon>
        <taxon>Cellulomonadaceae</taxon>
        <taxon>Cellulomonas</taxon>
    </lineage>
</organism>
<dbReference type="PROSITE" id="PS51257">
    <property type="entry name" value="PROKAR_LIPOPROTEIN"/>
    <property type="match status" value="1"/>
</dbReference>
<dbReference type="InterPro" id="IPR003760">
    <property type="entry name" value="PnrA-like"/>
</dbReference>
<dbReference type="GO" id="GO:0005886">
    <property type="term" value="C:plasma membrane"/>
    <property type="evidence" value="ECO:0007669"/>
    <property type="project" value="InterPro"/>
</dbReference>
<dbReference type="AlphaFoldDB" id="A0A511JEW2"/>
<dbReference type="EMBL" id="BJWH01000001">
    <property type="protein sequence ID" value="GEL96540.1"/>
    <property type="molecule type" value="Genomic_DNA"/>
</dbReference>
<dbReference type="InterPro" id="IPR052910">
    <property type="entry name" value="ABC-Purine-Binding"/>
</dbReference>
<evidence type="ECO:0000259" key="3">
    <source>
        <dbReference type="Pfam" id="PF02608"/>
    </source>
</evidence>
<gene>
    <name evidence="4" type="ORF">CTE05_00870</name>
</gene>
<feature type="domain" description="ABC transporter substrate-binding protein PnrA-like" evidence="3">
    <location>
        <begin position="47"/>
        <end position="297"/>
    </location>
</feature>
<dbReference type="OrthoDB" id="9769871at2"/>
<dbReference type="PANTHER" id="PTHR43208:SF1">
    <property type="entry name" value="ABC TRANSPORTER SUBSTRATE-BINDING PROTEIN"/>
    <property type="match status" value="1"/>
</dbReference>
<dbReference type="Gene3D" id="3.40.50.2300">
    <property type="match status" value="2"/>
</dbReference>
<dbReference type="Proteomes" id="UP000321049">
    <property type="component" value="Unassembled WGS sequence"/>
</dbReference>
<dbReference type="RefSeq" id="WP_146844169.1">
    <property type="nucleotide sequence ID" value="NZ_BJWH01000001.1"/>
</dbReference>
<evidence type="ECO:0000256" key="2">
    <source>
        <dbReference type="SAM" id="SignalP"/>
    </source>
</evidence>
<proteinExistence type="predicted"/>
<dbReference type="PANTHER" id="PTHR43208">
    <property type="entry name" value="ABC TRANSPORTER SUBSTRATE-BINDING PROTEIN"/>
    <property type="match status" value="1"/>
</dbReference>
<comment type="caution">
    <text evidence="4">The sequence shown here is derived from an EMBL/GenBank/DDBJ whole genome shotgun (WGS) entry which is preliminary data.</text>
</comment>